<dbReference type="GO" id="GO:0005737">
    <property type="term" value="C:cytoplasm"/>
    <property type="evidence" value="ECO:0007669"/>
    <property type="project" value="TreeGrafter"/>
</dbReference>
<feature type="domain" description="Protein kinase" evidence="7">
    <location>
        <begin position="40"/>
        <end position="301"/>
    </location>
</feature>
<dbReference type="Proteomes" id="UP001428341">
    <property type="component" value="Unassembled WGS sequence"/>
</dbReference>
<accession>A0AAP0MTP1</accession>
<comment type="similarity">
    <text evidence="1">Belongs to the protein kinase superfamily. STE Ser/Thr protein kinase family. MAP kinase kinase kinase subfamily.</text>
</comment>
<evidence type="ECO:0000256" key="1">
    <source>
        <dbReference type="ARBA" id="ARBA00006529"/>
    </source>
</evidence>
<keyword evidence="2" id="KW-0808">Transferase</keyword>
<evidence type="ECO:0000313" key="8">
    <source>
        <dbReference type="EMBL" id="KAK9223140.1"/>
    </source>
</evidence>
<keyword evidence="3" id="KW-0547">Nucleotide-binding</keyword>
<dbReference type="SUPFAM" id="SSF56112">
    <property type="entry name" value="Protein kinase-like (PK-like)"/>
    <property type="match status" value="1"/>
</dbReference>
<evidence type="ECO:0000259" key="7">
    <source>
        <dbReference type="PROSITE" id="PS50011"/>
    </source>
</evidence>
<dbReference type="GO" id="GO:0004709">
    <property type="term" value="F:MAP kinase kinase kinase activity"/>
    <property type="evidence" value="ECO:0007669"/>
    <property type="project" value="TreeGrafter"/>
</dbReference>
<keyword evidence="4" id="KW-0418">Kinase</keyword>
<dbReference type="AlphaFoldDB" id="A0AAP0MTP1"/>
<gene>
    <name evidence="8" type="ORF">WN944_011582</name>
</gene>
<proteinExistence type="inferred from homology"/>
<evidence type="ECO:0000256" key="6">
    <source>
        <dbReference type="SAM" id="MobiDB-lite"/>
    </source>
</evidence>
<dbReference type="EMBL" id="JBCGBO010000002">
    <property type="protein sequence ID" value="KAK9223140.1"/>
    <property type="molecule type" value="Genomic_DNA"/>
</dbReference>
<dbReference type="InterPro" id="IPR001245">
    <property type="entry name" value="Ser-Thr/Tyr_kinase_cat_dom"/>
</dbReference>
<dbReference type="Gene3D" id="1.10.510.10">
    <property type="entry name" value="Transferase(Phosphotransferase) domain 1"/>
    <property type="match status" value="1"/>
</dbReference>
<evidence type="ECO:0000256" key="5">
    <source>
        <dbReference type="ARBA" id="ARBA00022840"/>
    </source>
</evidence>
<evidence type="ECO:0000256" key="3">
    <source>
        <dbReference type="ARBA" id="ARBA00022741"/>
    </source>
</evidence>
<name>A0AAP0MTP1_9ROSI</name>
<feature type="region of interest" description="Disordered" evidence="6">
    <location>
        <begin position="1"/>
        <end position="39"/>
    </location>
</feature>
<keyword evidence="5" id="KW-0067">ATP-binding</keyword>
<dbReference type="InterPro" id="IPR011009">
    <property type="entry name" value="Kinase-like_dom_sf"/>
</dbReference>
<organism evidence="8 9">
    <name type="scientific">Citrus x changshan-huyou</name>
    <dbReference type="NCBI Taxonomy" id="2935761"/>
    <lineage>
        <taxon>Eukaryota</taxon>
        <taxon>Viridiplantae</taxon>
        <taxon>Streptophyta</taxon>
        <taxon>Embryophyta</taxon>
        <taxon>Tracheophyta</taxon>
        <taxon>Spermatophyta</taxon>
        <taxon>Magnoliopsida</taxon>
        <taxon>eudicotyledons</taxon>
        <taxon>Gunneridae</taxon>
        <taxon>Pentapetalae</taxon>
        <taxon>rosids</taxon>
        <taxon>malvids</taxon>
        <taxon>Sapindales</taxon>
        <taxon>Rutaceae</taxon>
        <taxon>Aurantioideae</taxon>
        <taxon>Citrus</taxon>
    </lineage>
</organism>
<dbReference type="PROSITE" id="PS50011">
    <property type="entry name" value="PROTEIN_KINASE_DOM"/>
    <property type="match status" value="1"/>
</dbReference>
<dbReference type="SMART" id="SM00220">
    <property type="entry name" value="S_TKc"/>
    <property type="match status" value="1"/>
</dbReference>
<dbReference type="Pfam" id="PF00069">
    <property type="entry name" value="Pkinase"/>
    <property type="match status" value="1"/>
</dbReference>
<dbReference type="GO" id="GO:0005524">
    <property type="term" value="F:ATP binding"/>
    <property type="evidence" value="ECO:0007669"/>
    <property type="project" value="UniProtKB-KW"/>
</dbReference>
<evidence type="ECO:0000256" key="2">
    <source>
        <dbReference type="ARBA" id="ARBA00022679"/>
    </source>
</evidence>
<sequence>MAHPLPLPPGALSPPKSSATSAVMSHITEKTSASSKKSQWQKGELIGRGECLYWNKPVCKETGASCAVKEVDIILDDPKSAECIKQLEQEIKVLHHLKHENIVQYYGSEVVDDHLYIYLEYVHPGSINRYVREHCGDITESIVCNFTRQILNGLAYLHSTNTIHRDIKGANLLVDASGVVKLADFGIGKHLTGLSYELSLKGSPYWMAPEVMQADIQKDGNHRVALLADIWSLGCTVIEMLTGKPPWSEFEGAQAMFKVLNSTPPIPEMLSSEGKDFLRHCFCRNPVERPSACMLLEHPFIRNANYQNY</sequence>
<keyword evidence="9" id="KW-1185">Reference proteome</keyword>
<dbReference type="InterPro" id="IPR000719">
    <property type="entry name" value="Prot_kinase_dom"/>
</dbReference>
<dbReference type="PANTHER" id="PTHR48016:SF12">
    <property type="entry name" value="PROTEIN KINASE DOMAIN-CONTAINING PROTEIN"/>
    <property type="match status" value="1"/>
</dbReference>
<dbReference type="PIRSF" id="PIRSF000654">
    <property type="entry name" value="Integrin-linked_kinase"/>
    <property type="match status" value="1"/>
</dbReference>
<reference evidence="8 9" key="1">
    <citation type="submission" date="2024-05" db="EMBL/GenBank/DDBJ databases">
        <title>Haplotype-resolved chromosome-level genome assembly of Huyou (Citrus changshanensis).</title>
        <authorList>
            <person name="Miao C."/>
            <person name="Chen W."/>
            <person name="Wu Y."/>
            <person name="Wang L."/>
            <person name="Zhao S."/>
            <person name="Grierson D."/>
            <person name="Xu C."/>
            <person name="Chen K."/>
        </authorList>
    </citation>
    <scope>NUCLEOTIDE SEQUENCE [LARGE SCALE GENOMIC DNA]</scope>
    <source>
        <strain evidence="8">01-14</strain>
        <tissue evidence="8">Leaf</tissue>
    </source>
</reference>
<feature type="compositionally biased region" description="Pro residues" evidence="6">
    <location>
        <begin position="1"/>
        <end position="12"/>
    </location>
</feature>
<dbReference type="PANTHER" id="PTHR48016">
    <property type="entry name" value="MAP KINASE KINASE KINASE SSK2-RELATED-RELATED"/>
    <property type="match status" value="1"/>
</dbReference>
<evidence type="ECO:0000256" key="4">
    <source>
        <dbReference type="ARBA" id="ARBA00022777"/>
    </source>
</evidence>
<protein>
    <recommendedName>
        <fullName evidence="7">Protein kinase domain-containing protein</fullName>
    </recommendedName>
</protein>
<dbReference type="InterPro" id="IPR050538">
    <property type="entry name" value="MAP_kinase_kinase_kinase"/>
</dbReference>
<comment type="caution">
    <text evidence="8">The sequence shown here is derived from an EMBL/GenBank/DDBJ whole genome shotgun (WGS) entry which is preliminary data.</text>
</comment>
<evidence type="ECO:0000313" key="9">
    <source>
        <dbReference type="Proteomes" id="UP001428341"/>
    </source>
</evidence>
<feature type="compositionally biased region" description="Polar residues" evidence="6">
    <location>
        <begin position="30"/>
        <end position="39"/>
    </location>
</feature>
<dbReference type="PRINTS" id="PR00109">
    <property type="entry name" value="TYRKINASE"/>
</dbReference>
<dbReference type="FunFam" id="1.10.510.10:FF:001239">
    <property type="entry name" value="Predicted protein"/>
    <property type="match status" value="1"/>
</dbReference>